<keyword evidence="4 7" id="KW-0812">Transmembrane</keyword>
<comment type="similarity">
    <text evidence="2">Belongs to the TMEM192 family.</text>
</comment>
<evidence type="ECO:0000256" key="4">
    <source>
        <dbReference type="ARBA" id="ARBA00022692"/>
    </source>
</evidence>
<keyword evidence="5 7" id="KW-1133">Transmembrane helix</keyword>
<evidence type="ECO:0000256" key="7">
    <source>
        <dbReference type="SAM" id="Phobius"/>
    </source>
</evidence>
<comment type="subcellular location">
    <subcellularLocation>
        <location evidence="1">Membrane</location>
        <topology evidence="1">Multi-pass membrane protein</topology>
    </subcellularLocation>
</comment>
<dbReference type="PANTHER" id="PTHR31592:SF1">
    <property type="entry name" value="TRANSMEMBRANE PROTEIN 192"/>
    <property type="match status" value="1"/>
</dbReference>
<evidence type="ECO:0000313" key="9">
    <source>
        <dbReference type="Proteomes" id="UP000092445"/>
    </source>
</evidence>
<dbReference type="GO" id="GO:0005765">
    <property type="term" value="C:lysosomal membrane"/>
    <property type="evidence" value="ECO:0007669"/>
    <property type="project" value="TreeGrafter"/>
</dbReference>
<dbReference type="Proteomes" id="UP000092445">
    <property type="component" value="Unassembled WGS sequence"/>
</dbReference>
<evidence type="ECO:0000256" key="5">
    <source>
        <dbReference type="ARBA" id="ARBA00022989"/>
    </source>
</evidence>
<sequence>MVSLQPNRFSVSRVRGAQYMDEVINTGNMGTTSATNSLAGDVEPILASTRDDSFKKLKTIPIFSIHLVISSTISFVSIILTVQLPEEKHNEAYFAMASLRAAFWLITFLFDYLIRKHHNGLRMNGYHEFHRRMALHNGVALNLVSGWNTVLLLIQAIIHYYSQVNLWNSWFTPNSCFATFNIIETTILTIVHGLYISSVSSFNKLAQPPDALRGDNSSPGSLGLIQPGANLAELLEKQADLIAYLQDHNQKLNQKLHQMQLSARTTHFGP</sequence>
<dbReference type="VEuPathDB" id="VectorBase:GPAI028659"/>
<proteinExistence type="inferred from homology"/>
<feature type="transmembrane region" description="Helical" evidence="7">
    <location>
        <begin position="92"/>
        <end position="114"/>
    </location>
</feature>
<evidence type="ECO:0000256" key="2">
    <source>
        <dbReference type="ARBA" id="ARBA00006314"/>
    </source>
</evidence>
<evidence type="ECO:0000256" key="3">
    <source>
        <dbReference type="ARBA" id="ARBA00014635"/>
    </source>
</evidence>
<keyword evidence="9" id="KW-1185">Reference proteome</keyword>
<dbReference type="EnsemblMetazoa" id="GPAI028659-RA">
    <property type="protein sequence ID" value="GPAI028659-PA"/>
    <property type="gene ID" value="GPAI028659"/>
</dbReference>
<feature type="transmembrane region" description="Helical" evidence="7">
    <location>
        <begin position="178"/>
        <end position="196"/>
    </location>
</feature>
<name>A0A1A9ZY45_GLOPL</name>
<dbReference type="STRING" id="7398.A0A1A9ZY45"/>
<evidence type="ECO:0000313" key="8">
    <source>
        <dbReference type="EnsemblMetazoa" id="GPAI028659-PA"/>
    </source>
</evidence>
<feature type="transmembrane region" description="Helical" evidence="7">
    <location>
        <begin position="135"/>
        <end position="158"/>
    </location>
</feature>
<dbReference type="Pfam" id="PF14802">
    <property type="entry name" value="TMEM192"/>
    <property type="match status" value="1"/>
</dbReference>
<reference evidence="9" key="1">
    <citation type="submission" date="2014-03" db="EMBL/GenBank/DDBJ databases">
        <authorList>
            <person name="Aksoy S."/>
            <person name="Warren W."/>
            <person name="Wilson R.K."/>
        </authorList>
    </citation>
    <scope>NUCLEOTIDE SEQUENCE [LARGE SCALE GENOMIC DNA]</scope>
    <source>
        <strain evidence="9">IAEA</strain>
    </source>
</reference>
<keyword evidence="6 7" id="KW-0472">Membrane</keyword>
<reference evidence="8" key="2">
    <citation type="submission" date="2020-05" db="UniProtKB">
        <authorList>
            <consortium name="EnsemblMetazoa"/>
        </authorList>
    </citation>
    <scope>IDENTIFICATION</scope>
    <source>
        <strain evidence="8">IAEA</strain>
    </source>
</reference>
<dbReference type="GO" id="GO:0005770">
    <property type="term" value="C:late endosome"/>
    <property type="evidence" value="ECO:0007669"/>
    <property type="project" value="TreeGrafter"/>
</dbReference>
<dbReference type="AlphaFoldDB" id="A0A1A9ZY45"/>
<protein>
    <recommendedName>
        <fullName evidence="3">Transmembrane protein 192</fullName>
    </recommendedName>
</protein>
<dbReference type="InterPro" id="IPR029399">
    <property type="entry name" value="TMEM192"/>
</dbReference>
<organism evidence="8 9">
    <name type="scientific">Glossina pallidipes</name>
    <name type="common">Tsetse fly</name>
    <dbReference type="NCBI Taxonomy" id="7398"/>
    <lineage>
        <taxon>Eukaryota</taxon>
        <taxon>Metazoa</taxon>
        <taxon>Ecdysozoa</taxon>
        <taxon>Arthropoda</taxon>
        <taxon>Hexapoda</taxon>
        <taxon>Insecta</taxon>
        <taxon>Pterygota</taxon>
        <taxon>Neoptera</taxon>
        <taxon>Endopterygota</taxon>
        <taxon>Diptera</taxon>
        <taxon>Brachycera</taxon>
        <taxon>Muscomorpha</taxon>
        <taxon>Hippoboscoidea</taxon>
        <taxon>Glossinidae</taxon>
        <taxon>Glossina</taxon>
    </lineage>
</organism>
<evidence type="ECO:0000256" key="6">
    <source>
        <dbReference type="ARBA" id="ARBA00023136"/>
    </source>
</evidence>
<feature type="transmembrane region" description="Helical" evidence="7">
    <location>
        <begin position="60"/>
        <end position="80"/>
    </location>
</feature>
<accession>A0A1A9ZY45</accession>
<dbReference type="PANTHER" id="PTHR31592">
    <property type="entry name" value="TRANSMEMBRANE PROTEIN 192"/>
    <property type="match status" value="1"/>
</dbReference>
<evidence type="ECO:0000256" key="1">
    <source>
        <dbReference type="ARBA" id="ARBA00004141"/>
    </source>
</evidence>